<dbReference type="EMBL" id="CAUYUJ010011223">
    <property type="protein sequence ID" value="CAK0831362.1"/>
    <property type="molecule type" value="Genomic_DNA"/>
</dbReference>
<name>A0ABN9SI63_9DINO</name>
<keyword evidence="2" id="KW-1185">Reference proteome</keyword>
<organism evidence="1 2">
    <name type="scientific">Prorocentrum cordatum</name>
    <dbReference type="NCBI Taxonomy" id="2364126"/>
    <lineage>
        <taxon>Eukaryota</taxon>
        <taxon>Sar</taxon>
        <taxon>Alveolata</taxon>
        <taxon>Dinophyceae</taxon>
        <taxon>Prorocentrales</taxon>
        <taxon>Prorocentraceae</taxon>
        <taxon>Prorocentrum</taxon>
    </lineage>
</organism>
<evidence type="ECO:0000313" key="1">
    <source>
        <dbReference type="EMBL" id="CAK0831362.1"/>
    </source>
</evidence>
<dbReference type="Proteomes" id="UP001189429">
    <property type="component" value="Unassembled WGS sequence"/>
</dbReference>
<proteinExistence type="predicted"/>
<sequence>PCWPEILAEHALGSRAARPSRDSYASNLSLQLLRMLSLNTCLVACIFCAPCTLSLSPGKYSPTVLEQGCADPLWGKPFEVDPLWANQTEFLETFDLAFGAAHGYNNLDGPNWFPSKDWFSLERRAPSQKMVTTINVVISVTNQTLPQWCYDIIDGRWGNDVSLSAYVKTEGLSGEQVLRVSDRLEMIAIPNVGRNEHAYVWHLARKATSFADVEIFTKTNGVNCHVDVREAMIKFMVDQARNGTHGSVSYPWEYDRRYLQLRCDPSWRDFPLYHGFCESSAKGATITASNYKNGSVPLYLVSSRVTASKGPADLSFALRQLPQPLPFIHEAYGEGMLAVRKDVLKQFSARWYREWRDITFATSWGAVYDGHHHDQAMMDTFPLLFGRANYRSEFPAWLVSPSTVDLFDRVDLVNKFKGD</sequence>
<protein>
    <submittedName>
        <fullName evidence="1">Uncharacterized protein</fullName>
    </submittedName>
</protein>
<comment type="caution">
    <text evidence="1">The sequence shown here is derived from an EMBL/GenBank/DDBJ whole genome shotgun (WGS) entry which is preliminary data.</text>
</comment>
<reference evidence="1" key="1">
    <citation type="submission" date="2023-10" db="EMBL/GenBank/DDBJ databases">
        <authorList>
            <person name="Chen Y."/>
            <person name="Shah S."/>
            <person name="Dougan E. K."/>
            <person name="Thang M."/>
            <person name="Chan C."/>
        </authorList>
    </citation>
    <scope>NUCLEOTIDE SEQUENCE [LARGE SCALE GENOMIC DNA]</scope>
</reference>
<feature type="non-terminal residue" evidence="1">
    <location>
        <position position="1"/>
    </location>
</feature>
<gene>
    <name evidence="1" type="ORF">PCOR1329_LOCUS29691</name>
</gene>
<evidence type="ECO:0000313" key="2">
    <source>
        <dbReference type="Proteomes" id="UP001189429"/>
    </source>
</evidence>
<accession>A0ABN9SI63</accession>